<evidence type="ECO:0008006" key="4">
    <source>
        <dbReference type="Google" id="ProtNLM"/>
    </source>
</evidence>
<dbReference type="EMBL" id="CAXIEN010000110">
    <property type="protein sequence ID" value="CAL1278198.1"/>
    <property type="molecule type" value="Genomic_DNA"/>
</dbReference>
<name>A0AAV2A2J2_9ARAC</name>
<keyword evidence="1" id="KW-1133">Transmembrane helix</keyword>
<protein>
    <recommendedName>
        <fullName evidence="4">Glycine-rich protein</fullName>
    </recommendedName>
</protein>
<dbReference type="Proteomes" id="UP001497382">
    <property type="component" value="Unassembled WGS sequence"/>
</dbReference>
<feature type="transmembrane region" description="Helical" evidence="1">
    <location>
        <begin position="49"/>
        <end position="70"/>
    </location>
</feature>
<dbReference type="AlphaFoldDB" id="A0AAV2A2J2"/>
<evidence type="ECO:0000313" key="2">
    <source>
        <dbReference type="EMBL" id="CAL1278198.1"/>
    </source>
</evidence>
<accession>A0AAV2A2J2</accession>
<proteinExistence type="predicted"/>
<sequence>MNHWAKACRNLSKGVKELYEDSGDTDEESSSEEQFIYKVPEMYSKRRPCYLLTFLLLAIPLQIHSFGMGGGGMSSLGPLMMMMKKSGMKGGGGGGSGVMELLAAGLVVKMLQGLKLPNFMKEDNSKIVAVPVVLNQGGMMSSGGWPSSGMMMSGGWPSGGMMGGGWPSGGMMMSGGWPSGGMMGGGGYNSGGGTMGNNGGGMMGNGWKNNNMD</sequence>
<gene>
    <name evidence="2" type="ORF">LARSCL_LOCUS9650</name>
</gene>
<comment type="caution">
    <text evidence="2">The sequence shown here is derived from an EMBL/GenBank/DDBJ whole genome shotgun (WGS) entry which is preliminary data.</text>
</comment>
<reference evidence="2 3" key="1">
    <citation type="submission" date="2024-04" db="EMBL/GenBank/DDBJ databases">
        <authorList>
            <person name="Rising A."/>
            <person name="Reimegard J."/>
            <person name="Sonavane S."/>
            <person name="Akerstrom W."/>
            <person name="Nylinder S."/>
            <person name="Hedman E."/>
            <person name="Kallberg Y."/>
        </authorList>
    </citation>
    <scope>NUCLEOTIDE SEQUENCE [LARGE SCALE GENOMIC DNA]</scope>
</reference>
<keyword evidence="1" id="KW-0472">Membrane</keyword>
<keyword evidence="1" id="KW-0812">Transmembrane</keyword>
<organism evidence="2 3">
    <name type="scientific">Larinioides sclopetarius</name>
    <dbReference type="NCBI Taxonomy" id="280406"/>
    <lineage>
        <taxon>Eukaryota</taxon>
        <taxon>Metazoa</taxon>
        <taxon>Ecdysozoa</taxon>
        <taxon>Arthropoda</taxon>
        <taxon>Chelicerata</taxon>
        <taxon>Arachnida</taxon>
        <taxon>Araneae</taxon>
        <taxon>Araneomorphae</taxon>
        <taxon>Entelegynae</taxon>
        <taxon>Araneoidea</taxon>
        <taxon>Araneidae</taxon>
        <taxon>Larinioides</taxon>
    </lineage>
</organism>
<evidence type="ECO:0000256" key="1">
    <source>
        <dbReference type="SAM" id="Phobius"/>
    </source>
</evidence>
<evidence type="ECO:0000313" key="3">
    <source>
        <dbReference type="Proteomes" id="UP001497382"/>
    </source>
</evidence>
<keyword evidence="3" id="KW-1185">Reference proteome</keyword>